<keyword evidence="2 3" id="KW-0548">Nucleotidyltransferase</keyword>
<keyword evidence="4" id="KW-1185">Reference proteome</keyword>
<protein>
    <submittedName>
        <fullName evidence="3">2-C-methyl-D-erythritol 4-phosphate cytidylyltransferase</fullName>
    </submittedName>
</protein>
<comment type="caution">
    <text evidence="3">The sequence shown here is derived from an EMBL/GenBank/DDBJ whole genome shotgun (WGS) entry which is preliminary data.</text>
</comment>
<sequence length="186" mass="19400">MQTEVDVIAVGRVLDEGRGSLPYALVHGEALVAAATWALSAAGVLPIDARTSLGDVLDGHLPLVLHDALCPMTPPAFIAACVRRAAEEDLAVAAVRPVTDTVKVLDGDLLGATVDRDALARVVSPVVVPARLLEDPALDDLSVDLADLVTRLGGQGRVLLVEAPPEAMRVSDAEDLRVLEALTRPS</sequence>
<dbReference type="InterPro" id="IPR034683">
    <property type="entry name" value="IspD/TarI"/>
</dbReference>
<evidence type="ECO:0000313" key="4">
    <source>
        <dbReference type="Proteomes" id="UP000640489"/>
    </source>
</evidence>
<keyword evidence="1" id="KW-0808">Transferase</keyword>
<name>A0A930VIH0_9ACTN</name>
<dbReference type="InterPro" id="IPR029044">
    <property type="entry name" value="Nucleotide-diphossugar_trans"/>
</dbReference>
<evidence type="ECO:0000313" key="3">
    <source>
        <dbReference type="EMBL" id="MBF4765473.1"/>
    </source>
</evidence>
<reference evidence="3" key="1">
    <citation type="submission" date="2020-11" db="EMBL/GenBank/DDBJ databases">
        <title>Nocardioides sp. nov., isolated from Soil of Cynanchum wilfordii Hemsley rhizosphere.</title>
        <authorList>
            <person name="Lee J.-S."/>
            <person name="Suh M.K."/>
            <person name="Kim J.-S."/>
        </authorList>
    </citation>
    <scope>NUCLEOTIDE SEQUENCE</scope>
    <source>
        <strain evidence="3">KCTC 19275</strain>
    </source>
</reference>
<dbReference type="EMBL" id="JADKPN010000015">
    <property type="protein sequence ID" value="MBF4765473.1"/>
    <property type="molecule type" value="Genomic_DNA"/>
</dbReference>
<dbReference type="AlphaFoldDB" id="A0A930VIH0"/>
<dbReference type="GO" id="GO:0070567">
    <property type="term" value="F:cytidylyltransferase activity"/>
    <property type="evidence" value="ECO:0007669"/>
    <property type="project" value="InterPro"/>
</dbReference>
<organism evidence="3 4">
    <name type="scientific">Nocardioides islandensis</name>
    <dbReference type="NCBI Taxonomy" id="433663"/>
    <lineage>
        <taxon>Bacteria</taxon>
        <taxon>Bacillati</taxon>
        <taxon>Actinomycetota</taxon>
        <taxon>Actinomycetes</taxon>
        <taxon>Propionibacteriales</taxon>
        <taxon>Nocardioidaceae</taxon>
        <taxon>Nocardioides</taxon>
    </lineage>
</organism>
<proteinExistence type="predicted"/>
<accession>A0A930VIH0</accession>
<dbReference type="Proteomes" id="UP000640489">
    <property type="component" value="Unassembled WGS sequence"/>
</dbReference>
<dbReference type="Gene3D" id="3.90.550.10">
    <property type="entry name" value="Spore Coat Polysaccharide Biosynthesis Protein SpsA, Chain A"/>
    <property type="match status" value="1"/>
</dbReference>
<dbReference type="RefSeq" id="WP_194708649.1">
    <property type="nucleotide sequence ID" value="NZ_JADKPN010000015.1"/>
</dbReference>
<gene>
    <name evidence="3" type="ORF">ISU07_20265</name>
</gene>
<evidence type="ECO:0000256" key="1">
    <source>
        <dbReference type="ARBA" id="ARBA00022679"/>
    </source>
</evidence>
<dbReference type="Pfam" id="PF01128">
    <property type="entry name" value="IspD"/>
    <property type="match status" value="1"/>
</dbReference>
<dbReference type="SUPFAM" id="SSF53448">
    <property type="entry name" value="Nucleotide-diphospho-sugar transferases"/>
    <property type="match status" value="1"/>
</dbReference>
<evidence type="ECO:0000256" key="2">
    <source>
        <dbReference type="ARBA" id="ARBA00022695"/>
    </source>
</evidence>